<comment type="caution">
    <text evidence="1">The sequence shown here is derived from an EMBL/GenBank/DDBJ whole genome shotgun (WGS) entry which is preliminary data.</text>
</comment>
<dbReference type="AlphaFoldDB" id="A0A6A4AY94"/>
<evidence type="ECO:0000313" key="2">
    <source>
        <dbReference type="Proteomes" id="UP000434957"/>
    </source>
</evidence>
<organism evidence="1 2">
    <name type="scientific">Phytophthora rubi</name>
    <dbReference type="NCBI Taxonomy" id="129364"/>
    <lineage>
        <taxon>Eukaryota</taxon>
        <taxon>Sar</taxon>
        <taxon>Stramenopiles</taxon>
        <taxon>Oomycota</taxon>
        <taxon>Peronosporomycetes</taxon>
        <taxon>Peronosporales</taxon>
        <taxon>Peronosporaceae</taxon>
        <taxon>Phytophthora</taxon>
    </lineage>
</organism>
<keyword evidence="2" id="KW-1185">Reference proteome</keyword>
<name>A0A6A4AY94_9STRA</name>
<accession>A0A6A4AY94</accession>
<evidence type="ECO:0000313" key="1">
    <source>
        <dbReference type="EMBL" id="KAE9264105.1"/>
    </source>
</evidence>
<sequence length="64" mass="6723">MKSNETSFLFTCQSFIFCGGWSLSLPSVGLTASGRACGGGCSACSKCCAWQTASCTHSRTYLSH</sequence>
<reference evidence="1 2" key="1">
    <citation type="submission" date="2018-08" db="EMBL/GenBank/DDBJ databases">
        <title>Genomic investigation of the strawberry pathogen Phytophthora fragariae indicates pathogenicity is determined by transcriptional variation in three key races.</title>
        <authorList>
            <person name="Adams T.M."/>
            <person name="Armitage A.D."/>
            <person name="Sobczyk M.K."/>
            <person name="Bates H.J."/>
            <person name="Dunwell J.M."/>
            <person name="Nellist C.F."/>
            <person name="Harrison R.J."/>
        </authorList>
    </citation>
    <scope>NUCLEOTIDE SEQUENCE [LARGE SCALE GENOMIC DNA]</scope>
    <source>
        <strain evidence="1 2">SCRP333</strain>
    </source>
</reference>
<dbReference type="Proteomes" id="UP000434957">
    <property type="component" value="Unassembled WGS sequence"/>
</dbReference>
<protein>
    <submittedName>
        <fullName evidence="1">Uncharacterized protein</fullName>
    </submittedName>
</protein>
<gene>
    <name evidence="1" type="ORF">PR003_g32911</name>
</gene>
<proteinExistence type="predicted"/>
<dbReference type="EMBL" id="QXFT01008579">
    <property type="protein sequence ID" value="KAE9264105.1"/>
    <property type="molecule type" value="Genomic_DNA"/>
</dbReference>